<accession>A0A4Z2D597</accession>
<name>A0A4Z2D597_SCHJA</name>
<feature type="non-terminal residue" evidence="1">
    <location>
        <position position="1"/>
    </location>
</feature>
<protein>
    <submittedName>
        <fullName evidence="1">Transposase domain-containing</fullName>
    </submittedName>
</protein>
<reference evidence="1 2" key="1">
    <citation type="submission" date="2019-03" db="EMBL/GenBank/DDBJ databases">
        <title>An improved genome assembly of the fluke Schistosoma japonicum.</title>
        <authorList>
            <person name="Hu W."/>
            <person name="Luo F."/>
            <person name="Yin M."/>
            <person name="Mo X."/>
            <person name="Sun C."/>
            <person name="Wu Q."/>
            <person name="Zhu B."/>
            <person name="Xiang M."/>
            <person name="Wang J."/>
            <person name="Wang Y."/>
            <person name="Zhang T."/>
            <person name="Xu B."/>
            <person name="Zheng H."/>
            <person name="Feng Z."/>
        </authorList>
    </citation>
    <scope>NUCLEOTIDE SEQUENCE [LARGE SCALE GENOMIC DNA]</scope>
    <source>
        <strain evidence="1">HuSjv2</strain>
        <tissue evidence="1">Worms</tissue>
    </source>
</reference>
<proteinExistence type="predicted"/>
<keyword evidence="2" id="KW-1185">Reference proteome</keyword>
<sequence length="466" mass="54360">RNEMRPNVIKSINNNITASEHNYWKARECRQFFLYIGPCVKKSADSTPCILDKLLPKFLYEHFMELAFSIYVLCSQPPHITFLEVIGNQLMHFQHVVYSVHSLVHMADDLKQHGILYHVSKFPFENFMSRLNRLIHGSKHGAISAAARLCKMEALPTTMIQTSQPDCTVIVNSKPGIITDISDKNMLLFRLFKDPKPLFTRPFNSMLINMYICMQMDDSMFFVAFLKSICDYVMARSDWICGEFDNTTTEVECVMEEFSISRAPNIKDYFKPCQIEIPKVEGLKMLVQDEVDNNYPSSIINNSLFIFNQPDYNDVVRQLCRHHTKESAGQSSETQTGDQNNLENLMRSLSSNIELVVRLSEQFRQLKTRLPDDESAKEVVNIRISVKCALKLVFDDMFMRRLSWTSTNDKMGFRNWRCEITIKRDPALHEFENLSTENFEATYRHAMRKLFYNVKDHLEGRARIRR</sequence>
<evidence type="ECO:0000313" key="2">
    <source>
        <dbReference type="Proteomes" id="UP000311919"/>
    </source>
</evidence>
<evidence type="ECO:0000313" key="1">
    <source>
        <dbReference type="EMBL" id="TNN11330.1"/>
    </source>
</evidence>
<dbReference type="AlphaFoldDB" id="A0A4Z2D597"/>
<dbReference type="EMBL" id="SKCS01000299">
    <property type="protein sequence ID" value="TNN11330.1"/>
    <property type="molecule type" value="Genomic_DNA"/>
</dbReference>
<dbReference type="Proteomes" id="UP000311919">
    <property type="component" value="Unassembled WGS sequence"/>
</dbReference>
<organism evidence="1 2">
    <name type="scientific">Schistosoma japonicum</name>
    <name type="common">Blood fluke</name>
    <dbReference type="NCBI Taxonomy" id="6182"/>
    <lineage>
        <taxon>Eukaryota</taxon>
        <taxon>Metazoa</taxon>
        <taxon>Spiralia</taxon>
        <taxon>Lophotrochozoa</taxon>
        <taxon>Platyhelminthes</taxon>
        <taxon>Trematoda</taxon>
        <taxon>Digenea</taxon>
        <taxon>Strigeidida</taxon>
        <taxon>Schistosomatoidea</taxon>
        <taxon>Schistosomatidae</taxon>
        <taxon>Schistosoma</taxon>
    </lineage>
</organism>
<gene>
    <name evidence="1" type="ORF">EWB00_004662</name>
</gene>
<dbReference type="STRING" id="6182.A0A4Z2D597"/>
<comment type="caution">
    <text evidence="1">The sequence shown here is derived from an EMBL/GenBank/DDBJ whole genome shotgun (WGS) entry which is preliminary data.</text>
</comment>
<feature type="non-terminal residue" evidence="1">
    <location>
        <position position="466"/>
    </location>
</feature>
<dbReference type="OrthoDB" id="10036512at2759"/>